<comment type="caution">
    <text evidence="3">The sequence shown here is derived from an EMBL/GenBank/DDBJ whole genome shotgun (WGS) entry which is preliminary data.</text>
</comment>
<keyword evidence="2" id="KW-0732">Signal</keyword>
<keyword evidence="4" id="KW-1185">Reference proteome</keyword>
<feature type="chain" id="PRO_5043370512" description="RxLR effector candidate protein" evidence="2">
    <location>
        <begin position="24"/>
        <end position="285"/>
    </location>
</feature>
<dbReference type="EMBL" id="CANTFL010001204">
    <property type="protein sequence ID" value="CAI5733512.1"/>
    <property type="molecule type" value="Genomic_DNA"/>
</dbReference>
<accession>A0AAV0UA56</accession>
<feature type="transmembrane region" description="Helical" evidence="1">
    <location>
        <begin position="225"/>
        <end position="245"/>
    </location>
</feature>
<evidence type="ECO:0000256" key="2">
    <source>
        <dbReference type="SAM" id="SignalP"/>
    </source>
</evidence>
<keyword evidence="1" id="KW-0472">Membrane</keyword>
<proteinExistence type="predicted"/>
<gene>
    <name evidence="3" type="ORF">HBR001_LOCUS5866</name>
</gene>
<evidence type="ECO:0008006" key="5">
    <source>
        <dbReference type="Google" id="ProtNLM"/>
    </source>
</evidence>
<dbReference type="AlphaFoldDB" id="A0AAV0UA56"/>
<feature type="signal peptide" evidence="2">
    <location>
        <begin position="1"/>
        <end position="23"/>
    </location>
</feature>
<protein>
    <recommendedName>
        <fullName evidence="5">RxLR effector candidate protein</fullName>
    </recommendedName>
</protein>
<evidence type="ECO:0000313" key="3">
    <source>
        <dbReference type="EMBL" id="CAI5733512.1"/>
    </source>
</evidence>
<evidence type="ECO:0000256" key="1">
    <source>
        <dbReference type="SAM" id="Phobius"/>
    </source>
</evidence>
<sequence>MTARRRLRLLLLLSAVALVTASALEPRTGHAEQLVAVTLVDGTTRELTAVEFNELAQQRAAAQPPLPQDKSDGADVRETKTAQLATLDAPFALHIALARRAFHEVQRHGYAQGYALAGYSEQATRSAASDYYVELVLHATRDATSGVEAKTGTGTRRRRDDAPLRVEVQLLLDAQQRVSVLAAWELSDEEPLRGQKRTRLVQLAIQPTAAMLEREAARDRSKPAVATWLLAGGLGLVAAGVLVMYNTRNPVPAPKPRRRSSDVWELVDEHDRPLKLNDREKRKEE</sequence>
<keyword evidence="1" id="KW-1133">Transmembrane helix</keyword>
<organism evidence="3 4">
    <name type="scientific">Hyaloperonospora brassicae</name>
    <name type="common">Brassica downy mildew</name>
    <name type="synonym">Peronospora brassicae</name>
    <dbReference type="NCBI Taxonomy" id="162125"/>
    <lineage>
        <taxon>Eukaryota</taxon>
        <taxon>Sar</taxon>
        <taxon>Stramenopiles</taxon>
        <taxon>Oomycota</taxon>
        <taxon>Peronosporomycetes</taxon>
        <taxon>Peronosporales</taxon>
        <taxon>Peronosporaceae</taxon>
        <taxon>Hyaloperonospora</taxon>
    </lineage>
</organism>
<evidence type="ECO:0000313" key="4">
    <source>
        <dbReference type="Proteomes" id="UP001162031"/>
    </source>
</evidence>
<dbReference type="Proteomes" id="UP001162031">
    <property type="component" value="Unassembled WGS sequence"/>
</dbReference>
<reference evidence="3" key="1">
    <citation type="submission" date="2022-12" db="EMBL/GenBank/DDBJ databases">
        <authorList>
            <person name="Webb A."/>
        </authorList>
    </citation>
    <scope>NUCLEOTIDE SEQUENCE</scope>
    <source>
        <strain evidence="3">Hp1</strain>
    </source>
</reference>
<name>A0AAV0UA56_HYABA</name>
<keyword evidence="1" id="KW-0812">Transmembrane</keyword>